<gene>
    <name evidence="3" type="ORF">C6Y45_06045</name>
</gene>
<accession>A0A2T4U7K8</accession>
<feature type="domain" description="Potassium channel" evidence="2">
    <location>
        <begin position="48"/>
        <end position="131"/>
    </location>
</feature>
<keyword evidence="1" id="KW-0812">Transmembrane</keyword>
<dbReference type="SUPFAM" id="SSF81324">
    <property type="entry name" value="Voltage-gated potassium channels"/>
    <property type="match status" value="1"/>
</dbReference>
<sequence length="137" mass="15285">MKVNVILTGAAIIFILLNLIYFFRKKRFRESSIHTGLLLQMFFTLTGLTLGFALLYYFLSMQETILRVNDPTDAAVDPTFLEALYFSGVTILSVGYGDLVPVGSARFFSLIQAALGLLIPSAFFLTAIGQKMQEKEE</sequence>
<dbReference type="Gene3D" id="1.10.287.70">
    <property type="match status" value="1"/>
</dbReference>
<name>A0A2T4U7K8_9BACI</name>
<evidence type="ECO:0000313" key="4">
    <source>
        <dbReference type="Proteomes" id="UP000240509"/>
    </source>
</evidence>
<dbReference type="Pfam" id="PF07885">
    <property type="entry name" value="Ion_trans_2"/>
    <property type="match status" value="1"/>
</dbReference>
<feature type="transmembrane region" description="Helical" evidence="1">
    <location>
        <begin position="6"/>
        <end position="23"/>
    </location>
</feature>
<organism evidence="3 4">
    <name type="scientific">Alkalicoccus saliphilus</name>
    <dbReference type="NCBI Taxonomy" id="200989"/>
    <lineage>
        <taxon>Bacteria</taxon>
        <taxon>Bacillati</taxon>
        <taxon>Bacillota</taxon>
        <taxon>Bacilli</taxon>
        <taxon>Bacillales</taxon>
        <taxon>Bacillaceae</taxon>
        <taxon>Alkalicoccus</taxon>
    </lineage>
</organism>
<dbReference type="Proteomes" id="UP000240509">
    <property type="component" value="Unassembled WGS sequence"/>
</dbReference>
<dbReference type="AlphaFoldDB" id="A0A2T4U7K8"/>
<feature type="transmembrane region" description="Helical" evidence="1">
    <location>
        <begin position="35"/>
        <end position="59"/>
    </location>
</feature>
<evidence type="ECO:0000313" key="3">
    <source>
        <dbReference type="EMBL" id="PTL39388.1"/>
    </source>
</evidence>
<dbReference type="EMBL" id="PZJJ01000007">
    <property type="protein sequence ID" value="PTL39388.1"/>
    <property type="molecule type" value="Genomic_DNA"/>
</dbReference>
<keyword evidence="4" id="KW-1185">Reference proteome</keyword>
<keyword evidence="1" id="KW-1133">Transmembrane helix</keyword>
<feature type="transmembrane region" description="Helical" evidence="1">
    <location>
        <begin position="107"/>
        <end position="128"/>
    </location>
</feature>
<keyword evidence="1" id="KW-0472">Membrane</keyword>
<evidence type="ECO:0000259" key="2">
    <source>
        <dbReference type="Pfam" id="PF07885"/>
    </source>
</evidence>
<dbReference type="RefSeq" id="WP_107584280.1">
    <property type="nucleotide sequence ID" value="NZ_PZJJ01000007.1"/>
</dbReference>
<reference evidence="3 4" key="1">
    <citation type="submission" date="2018-03" db="EMBL/GenBank/DDBJ databases">
        <title>Alkalicoccus saliphilus sp. nov., isolated from a mineral pool.</title>
        <authorList>
            <person name="Zhao B."/>
        </authorList>
    </citation>
    <scope>NUCLEOTIDE SEQUENCE [LARGE SCALE GENOMIC DNA]</scope>
    <source>
        <strain evidence="3 4">6AG</strain>
    </source>
</reference>
<proteinExistence type="predicted"/>
<dbReference type="InterPro" id="IPR013099">
    <property type="entry name" value="K_chnl_dom"/>
</dbReference>
<dbReference type="OrthoDB" id="9813518at2"/>
<comment type="caution">
    <text evidence="3">The sequence shown here is derived from an EMBL/GenBank/DDBJ whole genome shotgun (WGS) entry which is preliminary data.</text>
</comment>
<protein>
    <submittedName>
        <fullName evidence="3">Metal transporter</fullName>
    </submittedName>
</protein>
<evidence type="ECO:0000256" key="1">
    <source>
        <dbReference type="SAM" id="Phobius"/>
    </source>
</evidence>